<dbReference type="AlphaFoldDB" id="A0AAP2Z5J1"/>
<dbReference type="Proteomes" id="UP001321047">
    <property type="component" value="Unassembled WGS sequence"/>
</dbReference>
<organism evidence="3 4">
    <name type="scientific">Natronosalvus hydrolyticus</name>
    <dbReference type="NCBI Taxonomy" id="2979988"/>
    <lineage>
        <taxon>Archaea</taxon>
        <taxon>Methanobacteriati</taxon>
        <taxon>Methanobacteriota</taxon>
        <taxon>Stenosarchaea group</taxon>
        <taxon>Halobacteria</taxon>
        <taxon>Halobacteriales</taxon>
        <taxon>Natrialbaceae</taxon>
        <taxon>Natronosalvus</taxon>
    </lineage>
</organism>
<dbReference type="EMBL" id="JAOPJZ010000001">
    <property type="protein sequence ID" value="MCU4750558.1"/>
    <property type="molecule type" value="Genomic_DNA"/>
</dbReference>
<dbReference type="InterPro" id="IPR058419">
    <property type="entry name" value="DUF8106"/>
</dbReference>
<sequence length="119" mass="12846">MTSDTSTAGLPMEPPPKCTLFCWECDHQSSVDGDWALEERGSAVAYVCPKCSTTITERPRVSRPEGDDEPSDHGAMGTRDAPSSGAVGSHALFAAWSRMVTKPVRAWTATVEATAFRDR</sequence>
<feature type="domain" description="DUF8106" evidence="2">
    <location>
        <begin position="16"/>
        <end position="58"/>
    </location>
</feature>
<evidence type="ECO:0000259" key="2">
    <source>
        <dbReference type="Pfam" id="PF26408"/>
    </source>
</evidence>
<keyword evidence="4" id="KW-1185">Reference proteome</keyword>
<name>A0AAP2Z5J1_9EURY</name>
<evidence type="ECO:0000256" key="1">
    <source>
        <dbReference type="SAM" id="MobiDB-lite"/>
    </source>
</evidence>
<protein>
    <recommendedName>
        <fullName evidence="2">DUF8106 domain-containing protein</fullName>
    </recommendedName>
</protein>
<gene>
    <name evidence="3" type="ORF">OB919_00950</name>
</gene>
<reference evidence="3 4" key="1">
    <citation type="submission" date="2022-09" db="EMBL/GenBank/DDBJ databases">
        <title>Enrichment on poylsaccharides allowed isolation of novel metabolic and taxonomic groups of Haloarchaea.</title>
        <authorList>
            <person name="Sorokin D.Y."/>
            <person name="Elcheninov A.G."/>
            <person name="Khizhniak T.V."/>
            <person name="Kolganova T.V."/>
            <person name="Kublanov I.V."/>
        </authorList>
    </citation>
    <scope>NUCLEOTIDE SEQUENCE [LARGE SCALE GENOMIC DNA]</scope>
    <source>
        <strain evidence="3 4">AArc-curdl1</strain>
    </source>
</reference>
<comment type="caution">
    <text evidence="3">The sequence shown here is derived from an EMBL/GenBank/DDBJ whole genome shotgun (WGS) entry which is preliminary data.</text>
</comment>
<dbReference type="Pfam" id="PF26408">
    <property type="entry name" value="DUF8106"/>
    <property type="match status" value="1"/>
</dbReference>
<accession>A0AAP2Z5J1</accession>
<evidence type="ECO:0000313" key="3">
    <source>
        <dbReference type="EMBL" id="MCU4750558.1"/>
    </source>
</evidence>
<dbReference type="RefSeq" id="WP_342805455.1">
    <property type="nucleotide sequence ID" value="NZ_JAOPJZ010000001.1"/>
</dbReference>
<proteinExistence type="predicted"/>
<feature type="region of interest" description="Disordered" evidence="1">
    <location>
        <begin position="57"/>
        <end position="85"/>
    </location>
</feature>
<evidence type="ECO:0000313" key="4">
    <source>
        <dbReference type="Proteomes" id="UP001321047"/>
    </source>
</evidence>